<name>A0A2W5QRE7_ANCNO</name>
<keyword evidence="1" id="KW-1133">Transmembrane helix</keyword>
<keyword evidence="1" id="KW-0812">Transmembrane</keyword>
<evidence type="ECO:0000313" key="3">
    <source>
        <dbReference type="Proteomes" id="UP000248887"/>
    </source>
</evidence>
<evidence type="ECO:0008006" key="4">
    <source>
        <dbReference type="Google" id="ProtNLM"/>
    </source>
</evidence>
<organism evidence="2 3">
    <name type="scientific">Ancylobacter novellus</name>
    <name type="common">Thiobacillus novellus</name>
    <dbReference type="NCBI Taxonomy" id="921"/>
    <lineage>
        <taxon>Bacteria</taxon>
        <taxon>Pseudomonadati</taxon>
        <taxon>Pseudomonadota</taxon>
        <taxon>Alphaproteobacteria</taxon>
        <taxon>Hyphomicrobiales</taxon>
        <taxon>Xanthobacteraceae</taxon>
        <taxon>Ancylobacter</taxon>
    </lineage>
</organism>
<evidence type="ECO:0000313" key="2">
    <source>
        <dbReference type="EMBL" id="PZQ79718.1"/>
    </source>
</evidence>
<feature type="transmembrane region" description="Helical" evidence="1">
    <location>
        <begin position="104"/>
        <end position="123"/>
    </location>
</feature>
<sequence length="131" mass="13754">MQSSGALSRLPHMLIWLVRLAAVGCLIALPLLSLLPADQIERTAAGKNFEHFTAYFGTALLLTLGIAAPRRRIYAALALVALAGVLEIAQGFTQTRSSELAQFLGGSAGVGAGLLAGTLGRAVPRWIFGRL</sequence>
<feature type="transmembrane region" description="Helical" evidence="1">
    <location>
        <begin position="12"/>
        <end position="32"/>
    </location>
</feature>
<proteinExistence type="predicted"/>
<dbReference type="EMBL" id="QFQD01000079">
    <property type="protein sequence ID" value="PZQ79718.1"/>
    <property type="molecule type" value="Genomic_DNA"/>
</dbReference>
<gene>
    <name evidence="2" type="ORF">DI549_19300</name>
</gene>
<dbReference type="Proteomes" id="UP000248887">
    <property type="component" value="Unassembled WGS sequence"/>
</dbReference>
<protein>
    <recommendedName>
        <fullName evidence="4">VanZ family protein</fullName>
    </recommendedName>
</protein>
<keyword evidence="1" id="KW-0472">Membrane</keyword>
<dbReference type="AlphaFoldDB" id="A0A2W5QRE7"/>
<evidence type="ECO:0000256" key="1">
    <source>
        <dbReference type="SAM" id="Phobius"/>
    </source>
</evidence>
<feature type="transmembrane region" description="Helical" evidence="1">
    <location>
        <begin position="73"/>
        <end position="92"/>
    </location>
</feature>
<comment type="caution">
    <text evidence="2">The sequence shown here is derived from an EMBL/GenBank/DDBJ whole genome shotgun (WGS) entry which is preliminary data.</text>
</comment>
<reference evidence="2 3" key="1">
    <citation type="submission" date="2017-08" db="EMBL/GenBank/DDBJ databases">
        <title>Infants hospitalized years apart are colonized by the same room-sourced microbial strains.</title>
        <authorList>
            <person name="Brooks B."/>
            <person name="Olm M.R."/>
            <person name="Firek B.A."/>
            <person name="Baker R."/>
            <person name="Thomas B.C."/>
            <person name="Morowitz M.J."/>
            <person name="Banfield J.F."/>
        </authorList>
    </citation>
    <scope>NUCLEOTIDE SEQUENCE [LARGE SCALE GENOMIC DNA]</scope>
    <source>
        <strain evidence="2">S2_005_001_R2_27</strain>
    </source>
</reference>
<accession>A0A2W5QRE7</accession>